<dbReference type="AlphaFoldDB" id="A0A170APS9"/>
<feature type="domain" description="PB1" evidence="3">
    <location>
        <begin position="104"/>
        <end position="217"/>
    </location>
</feature>
<organism evidence="4">
    <name type="scientific">Absidia glauca</name>
    <name type="common">Pin mould</name>
    <dbReference type="NCBI Taxonomy" id="4829"/>
    <lineage>
        <taxon>Eukaryota</taxon>
        <taxon>Fungi</taxon>
        <taxon>Fungi incertae sedis</taxon>
        <taxon>Mucoromycota</taxon>
        <taxon>Mucoromycotina</taxon>
        <taxon>Mucoromycetes</taxon>
        <taxon>Mucorales</taxon>
        <taxon>Cunninghamellaceae</taxon>
        <taxon>Absidia</taxon>
    </lineage>
</organism>
<dbReference type="Proteomes" id="UP000078561">
    <property type="component" value="Unassembled WGS sequence"/>
</dbReference>
<feature type="compositionally biased region" description="Low complexity" evidence="1">
    <location>
        <begin position="245"/>
        <end position="255"/>
    </location>
</feature>
<evidence type="ECO:0000313" key="4">
    <source>
        <dbReference type="EMBL" id="SAM07918.1"/>
    </source>
</evidence>
<proteinExistence type="predicted"/>
<dbReference type="Pfam" id="PF00564">
    <property type="entry name" value="PB1"/>
    <property type="match status" value="1"/>
</dbReference>
<dbReference type="InterPro" id="IPR000270">
    <property type="entry name" value="PB1_dom"/>
</dbReference>
<evidence type="ECO:0000313" key="5">
    <source>
        <dbReference type="Proteomes" id="UP000078561"/>
    </source>
</evidence>
<protein>
    <recommendedName>
        <fullName evidence="3">PB1 domain-containing protein</fullName>
    </recommendedName>
</protein>
<dbReference type="SMART" id="SM00666">
    <property type="entry name" value="PB1"/>
    <property type="match status" value="1"/>
</dbReference>
<dbReference type="InterPro" id="IPR053793">
    <property type="entry name" value="PB1-like"/>
</dbReference>
<evidence type="ECO:0000256" key="1">
    <source>
        <dbReference type="SAM" id="MobiDB-lite"/>
    </source>
</evidence>
<reference evidence="4" key="1">
    <citation type="submission" date="2016-04" db="EMBL/GenBank/DDBJ databases">
        <authorList>
            <person name="Evans L.H."/>
            <person name="Alamgir A."/>
            <person name="Owens N."/>
            <person name="Weber N.D."/>
            <person name="Virtaneva K."/>
            <person name="Barbian K."/>
            <person name="Babar A."/>
            <person name="Rosenke K."/>
        </authorList>
    </citation>
    <scope>NUCLEOTIDE SEQUENCE [LARGE SCALE GENOMIC DNA]</scope>
    <source>
        <strain evidence="4">CBS 101.48</strain>
    </source>
</reference>
<dbReference type="InParanoid" id="A0A170APS9"/>
<accession>A0A170APS9</accession>
<feature type="region of interest" description="Disordered" evidence="1">
    <location>
        <begin position="74"/>
        <end position="106"/>
    </location>
</feature>
<keyword evidence="5" id="KW-1185">Reference proteome</keyword>
<dbReference type="OrthoDB" id="418595at2759"/>
<feature type="region of interest" description="Disordered" evidence="1">
    <location>
        <begin position="244"/>
        <end position="286"/>
    </location>
</feature>
<evidence type="ECO:0000256" key="2">
    <source>
        <dbReference type="SAM" id="Phobius"/>
    </source>
</evidence>
<feature type="compositionally biased region" description="Low complexity" evidence="1">
    <location>
        <begin position="76"/>
        <end position="106"/>
    </location>
</feature>
<feature type="transmembrane region" description="Helical" evidence="2">
    <location>
        <begin position="294"/>
        <end position="313"/>
    </location>
</feature>
<keyword evidence="2" id="KW-0812">Transmembrane</keyword>
<dbReference type="PROSITE" id="PS51745">
    <property type="entry name" value="PB1"/>
    <property type="match status" value="1"/>
</dbReference>
<keyword evidence="2" id="KW-0472">Membrane</keyword>
<dbReference type="STRING" id="4829.A0A170APS9"/>
<feature type="compositionally biased region" description="Basic and acidic residues" evidence="1">
    <location>
        <begin position="256"/>
        <end position="265"/>
    </location>
</feature>
<evidence type="ECO:0000259" key="3">
    <source>
        <dbReference type="PROSITE" id="PS51745"/>
    </source>
</evidence>
<feature type="compositionally biased region" description="Polar residues" evidence="1">
    <location>
        <begin position="14"/>
        <end position="23"/>
    </location>
</feature>
<gene>
    <name evidence="4" type="primary">ABSGL_13576.1 scaffold 14267</name>
</gene>
<name>A0A170APS9_ABSGL</name>
<dbReference type="SUPFAM" id="SSF54277">
    <property type="entry name" value="CAD &amp; PB1 domains"/>
    <property type="match status" value="1"/>
</dbReference>
<feature type="region of interest" description="Disordered" evidence="1">
    <location>
        <begin position="1"/>
        <end position="40"/>
    </location>
</feature>
<dbReference type="Gene3D" id="3.10.20.90">
    <property type="entry name" value="Phosphatidylinositol 3-kinase Catalytic Subunit, Chain A, domain 1"/>
    <property type="match status" value="1"/>
</dbReference>
<dbReference type="EMBL" id="LT554871">
    <property type="protein sequence ID" value="SAM07918.1"/>
    <property type="molecule type" value="Genomic_DNA"/>
</dbReference>
<sequence>MWSRFWDSFGGVESESQVSSDPNGSHHHLSGNRNSASHVDQVISPEPSASLSQLQGFSEIQPHESASMVMHNDEASTVSSYRISSSTTKNNNSSSNNNTNGSGSNGFTFKFTSLGGKTHRFMMKSNNYAHLLDSVRQKVLGEHVQFAAVSNNSASSSTTGSNIMDHRLDEAAEWLSISYMDDEDDLVLISSDADVEDAVLMAQKLDQTRVKLFVHDAAAPSQTAASSIISPTVMTNVPILKVDVAPSPTTPTAPTVDHRPRRNEQLETMTDDEEIEPSSLKKKKKNVSPQHQDLLLPAAIAFLGVVIIGVFTYSRVNQS</sequence>
<keyword evidence="2" id="KW-1133">Transmembrane helix</keyword>